<dbReference type="EMBL" id="VLLI01000007">
    <property type="protein sequence ID" value="TWI99373.1"/>
    <property type="molecule type" value="Genomic_DNA"/>
</dbReference>
<evidence type="ECO:0008006" key="3">
    <source>
        <dbReference type="Google" id="ProtNLM"/>
    </source>
</evidence>
<dbReference type="OrthoDB" id="1132102at2"/>
<evidence type="ECO:0000313" key="2">
    <source>
        <dbReference type="Proteomes" id="UP000317010"/>
    </source>
</evidence>
<accession>A0A562U0Y1</accession>
<protein>
    <recommendedName>
        <fullName evidence="3">Thiamine pyrophosphokinase</fullName>
    </recommendedName>
</protein>
<name>A0A562U0Y1_9SPHI</name>
<keyword evidence="2" id="KW-1185">Reference proteome</keyword>
<proteinExistence type="predicted"/>
<reference evidence="1 2" key="1">
    <citation type="submission" date="2019-07" db="EMBL/GenBank/DDBJ databases">
        <title>Genomic Encyclopedia of Archaeal and Bacterial Type Strains, Phase II (KMG-II): from individual species to whole genera.</title>
        <authorList>
            <person name="Goeker M."/>
        </authorList>
    </citation>
    <scope>NUCLEOTIDE SEQUENCE [LARGE SCALE GENOMIC DNA]</scope>
    <source>
        <strain evidence="1 2">ATCC BAA-1854</strain>
    </source>
</reference>
<organism evidence="1 2">
    <name type="scientific">Mucilaginibacter frigoritolerans</name>
    <dbReference type="NCBI Taxonomy" id="652788"/>
    <lineage>
        <taxon>Bacteria</taxon>
        <taxon>Pseudomonadati</taxon>
        <taxon>Bacteroidota</taxon>
        <taxon>Sphingobacteriia</taxon>
        <taxon>Sphingobacteriales</taxon>
        <taxon>Sphingobacteriaceae</taxon>
        <taxon>Mucilaginibacter</taxon>
    </lineage>
</organism>
<dbReference type="RefSeq" id="WP_144913244.1">
    <property type="nucleotide sequence ID" value="NZ_VLLI01000007.1"/>
</dbReference>
<dbReference type="AlphaFoldDB" id="A0A562U0Y1"/>
<evidence type="ECO:0000313" key="1">
    <source>
        <dbReference type="EMBL" id="TWI99373.1"/>
    </source>
</evidence>
<sequence>MSSHHVVREKQEPALLVLGLDGFDDELLGQLLEWSPTVITTQQTAERLHANGIKIDWMITSGSDDDLQSDVKLMSPGNDNLTDAALKYLVSYEYPAVNIVTDKLDLKDYEHFANQIDLVIFNNQHKIYPINPGFRKWKPRDEIIELLSAATHLEHSGLKQIKDHQYKTTADGFFSLHFDEPFVFIAEEI</sequence>
<gene>
    <name evidence="1" type="ORF">JN11_02690</name>
</gene>
<comment type="caution">
    <text evidence="1">The sequence shown here is derived from an EMBL/GenBank/DDBJ whole genome shotgun (WGS) entry which is preliminary data.</text>
</comment>
<dbReference type="Proteomes" id="UP000317010">
    <property type="component" value="Unassembled WGS sequence"/>
</dbReference>